<feature type="transmembrane region" description="Helical" evidence="6">
    <location>
        <begin position="92"/>
        <end position="115"/>
    </location>
</feature>
<comment type="subcellular location">
    <subcellularLocation>
        <location evidence="1">Cell membrane</location>
        <topology evidence="1">Multi-pass membrane protein</topology>
    </subcellularLocation>
</comment>
<dbReference type="STRING" id="1267768.BV394_14405"/>
<sequence>MLSQLTVTFAFFALILVAVYWVNRAISLFDRLISDGQTAWVFLQFTALTLPNVILLVLPVAAFVATLYVTNRVISESEFVVMQSAGMSPYRLVRPALVFGLGVTLVMSILAHVLVPLSRVEIGRMQARVAQDVTAQLLTEGQFLHPADGVTLYIREITERGELRDILLADQSSEKVDVLYLADRALVVRAEEGPQLVMFDGMSQTLRLPDQRLSTVAFKDFSYDLSGFLEEGGIGRPDLRFLPTSELLAASPASRAATGKSRAAFLTEAHSRIAQPFLGLSLAVIGASALLLGGFSRFGVTRQILVAVFAVIALQLLNNLAVDAATTDETMWPTLYMPPIVGLLFALGVLWLAARPALFVRRSADAAPAPEAAP</sequence>
<dbReference type="RefSeq" id="WP_076980772.1">
    <property type="nucleotide sequence ID" value="NZ_CP019124.1"/>
</dbReference>
<evidence type="ECO:0000256" key="4">
    <source>
        <dbReference type="ARBA" id="ARBA00022989"/>
    </source>
</evidence>
<dbReference type="GO" id="GO:0015920">
    <property type="term" value="P:lipopolysaccharide transport"/>
    <property type="evidence" value="ECO:0007669"/>
    <property type="project" value="TreeGrafter"/>
</dbReference>
<feature type="transmembrane region" description="Helical" evidence="6">
    <location>
        <begin position="334"/>
        <end position="354"/>
    </location>
</feature>
<accession>A0A1U7DLG1</accession>
<dbReference type="GO" id="GO:0043190">
    <property type="term" value="C:ATP-binding cassette (ABC) transporter complex"/>
    <property type="evidence" value="ECO:0007669"/>
    <property type="project" value="InterPro"/>
</dbReference>
<dbReference type="InterPro" id="IPR030922">
    <property type="entry name" value="LptF"/>
</dbReference>
<dbReference type="NCBIfam" id="TIGR04407">
    <property type="entry name" value="LptF_YjgP"/>
    <property type="match status" value="1"/>
</dbReference>
<gene>
    <name evidence="7" type="ORF">BV394_14405</name>
</gene>
<proteinExistence type="predicted"/>
<evidence type="ECO:0000256" key="3">
    <source>
        <dbReference type="ARBA" id="ARBA00022692"/>
    </source>
</evidence>
<keyword evidence="8" id="KW-1185">Reference proteome</keyword>
<dbReference type="PANTHER" id="PTHR33529:SF2">
    <property type="entry name" value="LIPOPOLYSACCHARIDE EXPORT SYSTEM PERMEASE PROTEIN LPTG"/>
    <property type="match status" value="1"/>
</dbReference>
<evidence type="ECO:0000256" key="6">
    <source>
        <dbReference type="SAM" id="Phobius"/>
    </source>
</evidence>
<evidence type="ECO:0000313" key="7">
    <source>
        <dbReference type="EMBL" id="APX90755.1"/>
    </source>
</evidence>
<dbReference type="PANTHER" id="PTHR33529">
    <property type="entry name" value="SLR0882 PROTEIN-RELATED"/>
    <property type="match status" value="1"/>
</dbReference>
<feature type="transmembrane region" description="Helical" evidence="6">
    <location>
        <begin position="48"/>
        <end position="71"/>
    </location>
</feature>
<dbReference type="Proteomes" id="UP000187266">
    <property type="component" value="Chromosome"/>
</dbReference>
<organism evidence="7 8">
    <name type="scientific">Brevirhabdus pacifica</name>
    <dbReference type="NCBI Taxonomy" id="1267768"/>
    <lineage>
        <taxon>Bacteria</taxon>
        <taxon>Pseudomonadati</taxon>
        <taxon>Pseudomonadota</taxon>
        <taxon>Alphaproteobacteria</taxon>
        <taxon>Rhodobacterales</taxon>
        <taxon>Paracoccaceae</taxon>
        <taxon>Brevirhabdus</taxon>
    </lineage>
</organism>
<dbReference type="EMBL" id="CP019124">
    <property type="protein sequence ID" value="APX90755.1"/>
    <property type="molecule type" value="Genomic_DNA"/>
</dbReference>
<feature type="transmembrane region" description="Helical" evidence="6">
    <location>
        <begin position="273"/>
        <end position="292"/>
    </location>
</feature>
<feature type="transmembrane region" description="Helical" evidence="6">
    <location>
        <begin position="304"/>
        <end position="322"/>
    </location>
</feature>
<reference evidence="7 8" key="1">
    <citation type="submission" date="2017-01" db="EMBL/GenBank/DDBJ databases">
        <title>Genomic analysis of Xuhuaishuia manganoxidans DY6-4.</title>
        <authorList>
            <person name="Wang X."/>
        </authorList>
    </citation>
    <scope>NUCLEOTIDE SEQUENCE [LARGE SCALE GENOMIC DNA]</scope>
    <source>
        <strain evidence="7 8">DY6-4</strain>
    </source>
</reference>
<evidence type="ECO:0000313" key="8">
    <source>
        <dbReference type="Proteomes" id="UP000187266"/>
    </source>
</evidence>
<keyword evidence="4 6" id="KW-1133">Transmembrane helix</keyword>
<name>A0A1U7DLG1_9RHOB</name>
<dbReference type="InterPro" id="IPR005495">
    <property type="entry name" value="LptG/LptF_permease"/>
</dbReference>
<dbReference type="GO" id="GO:0055085">
    <property type="term" value="P:transmembrane transport"/>
    <property type="evidence" value="ECO:0007669"/>
    <property type="project" value="InterPro"/>
</dbReference>
<evidence type="ECO:0000256" key="2">
    <source>
        <dbReference type="ARBA" id="ARBA00022475"/>
    </source>
</evidence>
<evidence type="ECO:0000256" key="5">
    <source>
        <dbReference type="ARBA" id="ARBA00023136"/>
    </source>
</evidence>
<evidence type="ECO:0000256" key="1">
    <source>
        <dbReference type="ARBA" id="ARBA00004651"/>
    </source>
</evidence>
<dbReference type="AlphaFoldDB" id="A0A1U7DLG1"/>
<keyword evidence="3 6" id="KW-0812">Transmembrane</keyword>
<keyword evidence="5 6" id="KW-0472">Membrane</keyword>
<keyword evidence="2" id="KW-1003">Cell membrane</keyword>
<dbReference type="Pfam" id="PF03739">
    <property type="entry name" value="LptF_LptG"/>
    <property type="match status" value="1"/>
</dbReference>
<protein>
    <submittedName>
        <fullName evidence="7">LPS export ABC transporter permease LptF</fullName>
    </submittedName>
</protein>